<dbReference type="InterPro" id="IPR045072">
    <property type="entry name" value="MKRN-like"/>
</dbReference>
<evidence type="ECO:0000259" key="11">
    <source>
        <dbReference type="PROSITE" id="PS50103"/>
    </source>
</evidence>
<gene>
    <name evidence="12" type="ORF">OFUS_LOCUS9376</name>
</gene>
<sequence length="401" mass="45841">MAEAPSWSKKVLCRYFAHGVCREGDNCRYAHDFSRPPDSTCRYYLMGTCSYGDKCRFDHEKPKKASHKFNLKADEKLKSKMVTLRKNGSYSSDSGLGVDGGLGEDWAKAPEFVPGQPFAVPSYADKTSSGLDCDVSPEETENMLCPFAAHGECRFGDKCTYLHGDTCDLCGHAVLFPGDEVQQAKHKEECIKEHEENMERSFAIARSKDKSCGICMEVVKEKKPSTEARFGILPNCSHTFCIQCIRKWRSAKQYEHKVVRSCPECRTKSDFVVPSQYWVDDKKEKDQLIEGYKGALSQKGCKYFNQGKGECPFNEKCFYKHAYPDGTIAEPTPRRKRHRQNHGGDIDLIQQYLLWDFLEERQNRLMLEIGMDDELDDIFLYANWDTDTDSDYSDSEVYLGL</sequence>
<dbReference type="GO" id="GO:0008270">
    <property type="term" value="F:zinc ion binding"/>
    <property type="evidence" value="ECO:0007669"/>
    <property type="project" value="UniProtKB-KW"/>
</dbReference>
<dbReference type="PROSITE" id="PS50103">
    <property type="entry name" value="ZF_C3H1"/>
    <property type="match status" value="4"/>
</dbReference>
<evidence type="ECO:0000256" key="4">
    <source>
        <dbReference type="ARBA" id="ARBA00022723"/>
    </source>
</evidence>
<feature type="domain" description="RING-type" evidence="10">
    <location>
        <begin position="212"/>
        <end position="266"/>
    </location>
</feature>
<feature type="domain" description="C3H1-type" evidence="11">
    <location>
        <begin position="7"/>
        <end position="34"/>
    </location>
</feature>
<dbReference type="InterPro" id="IPR001841">
    <property type="entry name" value="Znf_RING"/>
</dbReference>
<keyword evidence="4 9" id="KW-0479">Metal-binding</keyword>
<dbReference type="Pfam" id="PF18345">
    <property type="entry name" value="zf_CCCH_4"/>
    <property type="match status" value="1"/>
</dbReference>
<name>A0A8S4NP21_OWEFU</name>
<evidence type="ECO:0000256" key="8">
    <source>
        <dbReference type="ARBA" id="ARBA00022833"/>
    </source>
</evidence>
<dbReference type="InterPro" id="IPR036855">
    <property type="entry name" value="Znf_CCCH_sf"/>
</dbReference>
<dbReference type="AlphaFoldDB" id="A0A8S4NP21"/>
<reference evidence="12" key="1">
    <citation type="submission" date="2022-03" db="EMBL/GenBank/DDBJ databases">
        <authorList>
            <person name="Martin C."/>
        </authorList>
    </citation>
    <scope>NUCLEOTIDE SEQUENCE</scope>
</reference>
<feature type="zinc finger region" description="C3H1-type" evidence="9">
    <location>
        <begin position="295"/>
        <end position="324"/>
    </location>
</feature>
<dbReference type="PROSITE" id="PS00518">
    <property type="entry name" value="ZF_RING_1"/>
    <property type="match status" value="1"/>
</dbReference>
<dbReference type="GO" id="GO:0061630">
    <property type="term" value="F:ubiquitin protein ligase activity"/>
    <property type="evidence" value="ECO:0007669"/>
    <property type="project" value="UniProtKB-EC"/>
</dbReference>
<dbReference type="SUPFAM" id="SSF90229">
    <property type="entry name" value="CCCH zinc finger"/>
    <property type="match status" value="2"/>
</dbReference>
<evidence type="ECO:0000313" key="13">
    <source>
        <dbReference type="Proteomes" id="UP000749559"/>
    </source>
</evidence>
<evidence type="ECO:0000256" key="6">
    <source>
        <dbReference type="ARBA" id="ARBA00022771"/>
    </source>
</evidence>
<dbReference type="PANTHER" id="PTHR11224:SF10">
    <property type="entry name" value="IP09428P-RELATED"/>
    <property type="match status" value="1"/>
</dbReference>
<dbReference type="EC" id="2.3.2.27" evidence="2"/>
<dbReference type="FunFam" id="3.30.40.10:FF:000117">
    <property type="entry name" value="Probable E3 ubiquitin-protein ligase makorin-1"/>
    <property type="match status" value="1"/>
</dbReference>
<dbReference type="Gene3D" id="2.30.30.1190">
    <property type="match status" value="1"/>
</dbReference>
<dbReference type="SMART" id="SM00356">
    <property type="entry name" value="ZnF_C3H1"/>
    <property type="match status" value="4"/>
</dbReference>
<evidence type="ECO:0000256" key="1">
    <source>
        <dbReference type="ARBA" id="ARBA00000900"/>
    </source>
</evidence>
<keyword evidence="7" id="KW-0833">Ubl conjugation pathway</keyword>
<dbReference type="GO" id="GO:0000209">
    <property type="term" value="P:protein polyubiquitination"/>
    <property type="evidence" value="ECO:0007669"/>
    <property type="project" value="InterPro"/>
</dbReference>
<dbReference type="Gene3D" id="4.10.1000.10">
    <property type="entry name" value="Zinc finger, CCCH-type"/>
    <property type="match status" value="1"/>
</dbReference>
<comment type="caution">
    <text evidence="12">The sequence shown here is derived from an EMBL/GenBank/DDBJ whole genome shotgun (WGS) entry which is preliminary data.</text>
</comment>
<dbReference type="InterPro" id="IPR017907">
    <property type="entry name" value="Znf_RING_CS"/>
</dbReference>
<evidence type="ECO:0000256" key="3">
    <source>
        <dbReference type="ARBA" id="ARBA00022679"/>
    </source>
</evidence>
<dbReference type="Pfam" id="PF18044">
    <property type="entry name" value="zf-CCCH_4"/>
    <property type="match status" value="2"/>
</dbReference>
<dbReference type="InterPro" id="IPR013083">
    <property type="entry name" value="Znf_RING/FYVE/PHD"/>
</dbReference>
<dbReference type="InterPro" id="IPR018957">
    <property type="entry name" value="Znf_C3HC4_RING-type"/>
</dbReference>
<feature type="zinc finger region" description="C3H1-type" evidence="9">
    <location>
        <begin position="35"/>
        <end position="62"/>
    </location>
</feature>
<protein>
    <recommendedName>
        <fullName evidence="2">RING-type E3 ubiquitin transferase</fullName>
        <ecNumber evidence="2">2.3.2.27</ecNumber>
    </recommendedName>
</protein>
<dbReference type="InterPro" id="IPR041367">
    <property type="entry name" value="Znf-CCCH_4"/>
</dbReference>
<evidence type="ECO:0000256" key="7">
    <source>
        <dbReference type="ARBA" id="ARBA00022786"/>
    </source>
</evidence>
<comment type="catalytic activity">
    <reaction evidence="1">
        <text>S-ubiquitinyl-[E2 ubiquitin-conjugating enzyme]-L-cysteine + [acceptor protein]-L-lysine = [E2 ubiquitin-conjugating enzyme]-L-cysteine + N(6)-ubiquitinyl-[acceptor protein]-L-lysine.</text>
        <dbReference type="EC" id="2.3.2.27"/>
    </reaction>
</comment>
<evidence type="ECO:0000313" key="12">
    <source>
        <dbReference type="EMBL" id="CAH1782989.1"/>
    </source>
</evidence>
<feature type="domain" description="C3H1-type" evidence="11">
    <location>
        <begin position="139"/>
        <end position="166"/>
    </location>
</feature>
<dbReference type="SUPFAM" id="SSF57850">
    <property type="entry name" value="RING/U-box"/>
    <property type="match status" value="1"/>
</dbReference>
<dbReference type="PROSITE" id="PS50089">
    <property type="entry name" value="ZF_RING_2"/>
    <property type="match status" value="1"/>
</dbReference>
<dbReference type="PANTHER" id="PTHR11224">
    <property type="entry name" value="MAKORIN-RELATED"/>
    <property type="match status" value="1"/>
</dbReference>
<keyword evidence="6 9" id="KW-0863">Zinc-finger</keyword>
<feature type="zinc finger region" description="C3H1-type" evidence="9">
    <location>
        <begin position="7"/>
        <end position="34"/>
    </location>
</feature>
<accession>A0A8S4NP21</accession>
<feature type="domain" description="C3H1-type" evidence="11">
    <location>
        <begin position="35"/>
        <end position="62"/>
    </location>
</feature>
<dbReference type="Pfam" id="PF14608">
    <property type="entry name" value="zf-CCCH_2"/>
    <property type="match status" value="1"/>
</dbReference>
<keyword evidence="13" id="KW-1185">Reference proteome</keyword>
<feature type="domain" description="C3H1-type" evidence="11">
    <location>
        <begin position="295"/>
        <end position="324"/>
    </location>
</feature>
<evidence type="ECO:0000256" key="9">
    <source>
        <dbReference type="PROSITE-ProRule" id="PRU00723"/>
    </source>
</evidence>
<dbReference type="Gene3D" id="3.30.40.10">
    <property type="entry name" value="Zinc/RING finger domain, C3HC4 (zinc finger)"/>
    <property type="match status" value="1"/>
</dbReference>
<evidence type="ECO:0000256" key="5">
    <source>
        <dbReference type="ARBA" id="ARBA00022737"/>
    </source>
</evidence>
<keyword evidence="5" id="KW-0677">Repeat</keyword>
<dbReference type="OrthoDB" id="411372at2759"/>
<dbReference type="Pfam" id="PF00097">
    <property type="entry name" value="zf-C3HC4"/>
    <property type="match status" value="1"/>
</dbReference>
<dbReference type="InterPro" id="IPR000571">
    <property type="entry name" value="Znf_CCCH"/>
</dbReference>
<dbReference type="EMBL" id="CAIIXF020000005">
    <property type="protein sequence ID" value="CAH1782989.1"/>
    <property type="molecule type" value="Genomic_DNA"/>
</dbReference>
<evidence type="ECO:0000256" key="2">
    <source>
        <dbReference type="ARBA" id="ARBA00012483"/>
    </source>
</evidence>
<evidence type="ECO:0000259" key="10">
    <source>
        <dbReference type="PROSITE" id="PS50089"/>
    </source>
</evidence>
<proteinExistence type="predicted"/>
<organism evidence="12 13">
    <name type="scientific">Owenia fusiformis</name>
    <name type="common">Polychaete worm</name>
    <dbReference type="NCBI Taxonomy" id="6347"/>
    <lineage>
        <taxon>Eukaryota</taxon>
        <taxon>Metazoa</taxon>
        <taxon>Spiralia</taxon>
        <taxon>Lophotrochozoa</taxon>
        <taxon>Annelida</taxon>
        <taxon>Polychaeta</taxon>
        <taxon>Sedentaria</taxon>
        <taxon>Canalipalpata</taxon>
        <taxon>Sabellida</taxon>
        <taxon>Oweniida</taxon>
        <taxon>Oweniidae</taxon>
        <taxon>Owenia</taxon>
    </lineage>
</organism>
<keyword evidence="3" id="KW-0808">Transferase</keyword>
<keyword evidence="8 9" id="KW-0862">Zinc</keyword>
<dbReference type="SMART" id="SM00184">
    <property type="entry name" value="RING"/>
    <property type="match status" value="1"/>
</dbReference>
<dbReference type="Proteomes" id="UP000749559">
    <property type="component" value="Unassembled WGS sequence"/>
</dbReference>
<feature type="zinc finger region" description="C3H1-type" evidence="9">
    <location>
        <begin position="139"/>
        <end position="166"/>
    </location>
</feature>